<evidence type="ECO:0000313" key="2">
    <source>
        <dbReference type="Proteomes" id="UP000478052"/>
    </source>
</evidence>
<proteinExistence type="predicted"/>
<evidence type="ECO:0000313" key="1">
    <source>
        <dbReference type="EMBL" id="KAF0762275.1"/>
    </source>
</evidence>
<organism evidence="1 2">
    <name type="scientific">Aphis craccivora</name>
    <name type="common">Cowpea aphid</name>
    <dbReference type="NCBI Taxonomy" id="307492"/>
    <lineage>
        <taxon>Eukaryota</taxon>
        <taxon>Metazoa</taxon>
        <taxon>Ecdysozoa</taxon>
        <taxon>Arthropoda</taxon>
        <taxon>Hexapoda</taxon>
        <taxon>Insecta</taxon>
        <taxon>Pterygota</taxon>
        <taxon>Neoptera</taxon>
        <taxon>Paraneoptera</taxon>
        <taxon>Hemiptera</taxon>
        <taxon>Sternorrhyncha</taxon>
        <taxon>Aphidomorpha</taxon>
        <taxon>Aphidoidea</taxon>
        <taxon>Aphididae</taxon>
        <taxon>Aphidini</taxon>
        <taxon>Aphis</taxon>
        <taxon>Aphis</taxon>
    </lineage>
</organism>
<reference evidence="1 2" key="1">
    <citation type="submission" date="2019-08" db="EMBL/GenBank/DDBJ databases">
        <title>Whole genome of Aphis craccivora.</title>
        <authorList>
            <person name="Voronova N.V."/>
            <person name="Shulinski R.S."/>
            <person name="Bandarenka Y.V."/>
            <person name="Zhorov D.G."/>
            <person name="Warner D."/>
        </authorList>
    </citation>
    <scope>NUCLEOTIDE SEQUENCE [LARGE SCALE GENOMIC DNA]</scope>
    <source>
        <strain evidence="1">180601</strain>
        <tissue evidence="1">Whole Body</tissue>
    </source>
</reference>
<gene>
    <name evidence="1" type="ORF">FWK35_00002805</name>
</gene>
<accession>A0A6G0YWL4</accession>
<dbReference type="EMBL" id="VUJU01002180">
    <property type="protein sequence ID" value="KAF0762275.1"/>
    <property type="molecule type" value="Genomic_DNA"/>
</dbReference>
<dbReference type="AlphaFoldDB" id="A0A6G0YWL4"/>
<name>A0A6G0YWL4_APHCR</name>
<dbReference type="Proteomes" id="UP000478052">
    <property type="component" value="Unassembled WGS sequence"/>
</dbReference>
<protein>
    <submittedName>
        <fullName evidence="1">Sec23 trunk domain-containing protein</fullName>
    </submittedName>
</protein>
<comment type="caution">
    <text evidence="1">The sequence shown here is derived from an EMBL/GenBank/DDBJ whole genome shotgun (WGS) entry which is preliminary data.</text>
</comment>
<sequence>MYRAIKLMKNLKTPIFLYRYLKENLWETSCSIFNPYENFKVFPDAFENYWEYFTFDPPKYQLDSLSYQKQGSLFKIEALLLLQNVVTDTKIIKKTHIIRCTISGVARNYPRGVGVVY</sequence>
<keyword evidence="2" id="KW-1185">Reference proteome</keyword>